<feature type="region of interest" description="Disordered" evidence="1">
    <location>
        <begin position="176"/>
        <end position="195"/>
    </location>
</feature>
<dbReference type="EMBL" id="JADNRY010000002">
    <property type="protein sequence ID" value="KAF9078255.1"/>
    <property type="molecule type" value="Genomic_DNA"/>
</dbReference>
<gene>
    <name evidence="2" type="ORF">BDP27DRAFT_1487553</name>
</gene>
<protein>
    <submittedName>
        <fullName evidence="2">Uncharacterized protein</fullName>
    </submittedName>
</protein>
<name>A0A9P5UFF7_9AGAR</name>
<evidence type="ECO:0000313" key="2">
    <source>
        <dbReference type="EMBL" id="KAF9078255.1"/>
    </source>
</evidence>
<dbReference type="AlphaFoldDB" id="A0A9P5UFF7"/>
<comment type="caution">
    <text evidence="2">The sequence shown here is derived from an EMBL/GenBank/DDBJ whole genome shotgun (WGS) entry which is preliminary data.</text>
</comment>
<sequence>MQPSFYKRNFGIKSHIYSQLTNLVLRNANGGSLVYLLAPSGHSIPTLQNSTSLLRTKIRIIDHRPMPDPESLSSCPLQVAGGDAVTKEMVPRWQDWWELGLKRSAMTGPSLQDSDAIQSDARTIPGDRLYVTYHVTQEPGGGFPSPEPECEDLDQRTPSAADIIYTEAIKQFLATEESTHRSTPDPECLSPSPKGIEKDVVTKDEVKMDVDDKGEGSAHATGDRAMTPCGLGGDEEVEGSKIVDLSSTCRKRERETTVDENNNDGAEPLVVKRRKPDTDLETAWGQSHSLIHLLNFGKVDSSSGEQKAMEAAI</sequence>
<reference evidence="2" key="1">
    <citation type="submission" date="2020-11" db="EMBL/GenBank/DDBJ databases">
        <authorList>
            <consortium name="DOE Joint Genome Institute"/>
            <person name="Ahrendt S."/>
            <person name="Riley R."/>
            <person name="Andreopoulos W."/>
            <person name="Labutti K."/>
            <person name="Pangilinan J."/>
            <person name="Ruiz-Duenas F.J."/>
            <person name="Barrasa J.M."/>
            <person name="Sanchez-Garcia M."/>
            <person name="Camarero S."/>
            <person name="Miyauchi S."/>
            <person name="Serrano A."/>
            <person name="Linde D."/>
            <person name="Babiker R."/>
            <person name="Drula E."/>
            <person name="Ayuso-Fernandez I."/>
            <person name="Pacheco R."/>
            <person name="Padilla G."/>
            <person name="Ferreira P."/>
            <person name="Barriuso J."/>
            <person name="Kellner H."/>
            <person name="Castanera R."/>
            <person name="Alfaro M."/>
            <person name="Ramirez L."/>
            <person name="Pisabarro A.G."/>
            <person name="Kuo A."/>
            <person name="Tritt A."/>
            <person name="Lipzen A."/>
            <person name="He G."/>
            <person name="Yan M."/>
            <person name="Ng V."/>
            <person name="Cullen D."/>
            <person name="Martin F."/>
            <person name="Rosso M.-N."/>
            <person name="Henrissat B."/>
            <person name="Hibbett D."/>
            <person name="Martinez A.T."/>
            <person name="Grigoriev I.V."/>
        </authorList>
    </citation>
    <scope>NUCLEOTIDE SEQUENCE</scope>
    <source>
        <strain evidence="2">AH 40177</strain>
    </source>
</reference>
<keyword evidence="3" id="KW-1185">Reference proteome</keyword>
<accession>A0A9P5UFF7</accession>
<proteinExistence type="predicted"/>
<evidence type="ECO:0000256" key="1">
    <source>
        <dbReference type="SAM" id="MobiDB-lite"/>
    </source>
</evidence>
<evidence type="ECO:0000313" key="3">
    <source>
        <dbReference type="Proteomes" id="UP000772434"/>
    </source>
</evidence>
<organism evidence="2 3">
    <name type="scientific">Rhodocollybia butyracea</name>
    <dbReference type="NCBI Taxonomy" id="206335"/>
    <lineage>
        <taxon>Eukaryota</taxon>
        <taxon>Fungi</taxon>
        <taxon>Dikarya</taxon>
        <taxon>Basidiomycota</taxon>
        <taxon>Agaricomycotina</taxon>
        <taxon>Agaricomycetes</taxon>
        <taxon>Agaricomycetidae</taxon>
        <taxon>Agaricales</taxon>
        <taxon>Marasmiineae</taxon>
        <taxon>Omphalotaceae</taxon>
        <taxon>Rhodocollybia</taxon>
    </lineage>
</organism>
<feature type="region of interest" description="Disordered" evidence="1">
    <location>
        <begin position="211"/>
        <end position="233"/>
    </location>
</feature>
<dbReference type="Proteomes" id="UP000772434">
    <property type="component" value="Unassembled WGS sequence"/>
</dbReference>